<sequence>MKKIIIVAISLFVVACASSKNQNYVKHVAASAEVTTGSTLLVKVEASTPVSFYGEVDLDHLNFEHGSMMYAANTPGVFAASILAHAVIAGSAKDSQKAKAQEEANQVLLPYTEAIEEITEVGLVQNSLDRGNFTAFQFVPWTEGADSNWSVVVKPVFLMSQDQQALTLKNAITLLSNDNEETPSYQNLIEVVSVPVDSQKVLANEDLDSLTTDLFVKSLTILEAELQGKHLKKMDQQTLSYLHAGKKKYERGVILATHCDRITFRSLRGWIKSVPVKMEDCQEVGESIGESEVL</sequence>
<dbReference type="AlphaFoldDB" id="A0A1Q2M993"/>
<evidence type="ECO:0000313" key="2">
    <source>
        <dbReference type="EMBL" id="AQQ69229.1"/>
    </source>
</evidence>
<keyword evidence="3" id="KW-1185">Reference proteome</keyword>
<dbReference type="EMBL" id="CP019650">
    <property type="protein sequence ID" value="AQQ69229.1"/>
    <property type="molecule type" value="Genomic_DNA"/>
</dbReference>
<protein>
    <recommendedName>
        <fullName evidence="4">Lipoprotein</fullName>
    </recommendedName>
</protein>
<evidence type="ECO:0000313" key="3">
    <source>
        <dbReference type="Proteomes" id="UP000188219"/>
    </source>
</evidence>
<dbReference type="RefSeq" id="WP_077407836.1">
    <property type="nucleotide sequence ID" value="NZ_CP019650.1"/>
</dbReference>
<gene>
    <name evidence="2" type="ORF">Mag101_17505</name>
</gene>
<accession>A0A1Q2M993</accession>
<proteinExistence type="predicted"/>
<evidence type="ECO:0000256" key="1">
    <source>
        <dbReference type="SAM" id="SignalP"/>
    </source>
</evidence>
<reference evidence="2" key="1">
    <citation type="submission" date="2017-02" db="EMBL/GenBank/DDBJ databases">
        <title>Genome of Microbulbifer agarilyticus GP101.</title>
        <authorList>
            <person name="Jung J."/>
            <person name="Bae S.S."/>
            <person name="Baek K."/>
        </authorList>
    </citation>
    <scope>NUCLEOTIDE SEQUENCE [LARGE SCALE GENOMIC DNA]</scope>
    <source>
        <strain evidence="2">GP101</strain>
    </source>
</reference>
<dbReference type="OrthoDB" id="6879518at2"/>
<dbReference type="Proteomes" id="UP000188219">
    <property type="component" value="Chromosome"/>
</dbReference>
<dbReference type="KEGG" id="maga:Mag101_17505"/>
<feature type="signal peptide" evidence="1">
    <location>
        <begin position="1"/>
        <end position="19"/>
    </location>
</feature>
<keyword evidence="1" id="KW-0732">Signal</keyword>
<name>A0A1Q2M993_9GAMM</name>
<evidence type="ECO:0008006" key="4">
    <source>
        <dbReference type="Google" id="ProtNLM"/>
    </source>
</evidence>
<feature type="chain" id="PRO_5010206405" description="Lipoprotein" evidence="1">
    <location>
        <begin position="20"/>
        <end position="294"/>
    </location>
</feature>
<dbReference type="PROSITE" id="PS51257">
    <property type="entry name" value="PROKAR_LIPOPROTEIN"/>
    <property type="match status" value="1"/>
</dbReference>
<organism evidence="2 3">
    <name type="scientific">Microbulbifer agarilyticus</name>
    <dbReference type="NCBI Taxonomy" id="260552"/>
    <lineage>
        <taxon>Bacteria</taxon>
        <taxon>Pseudomonadati</taxon>
        <taxon>Pseudomonadota</taxon>
        <taxon>Gammaproteobacteria</taxon>
        <taxon>Cellvibrionales</taxon>
        <taxon>Microbulbiferaceae</taxon>
        <taxon>Microbulbifer</taxon>
    </lineage>
</organism>